<feature type="compositionally biased region" description="Low complexity" evidence="1">
    <location>
        <begin position="15"/>
        <end position="35"/>
    </location>
</feature>
<gene>
    <name evidence="3" type="ORF">B0T17DRAFT_508313</name>
</gene>
<dbReference type="Pfam" id="PF08729">
    <property type="entry name" value="HUN"/>
    <property type="match status" value="1"/>
</dbReference>
<dbReference type="InterPro" id="IPR014840">
    <property type="entry name" value="HRD"/>
</dbReference>
<feature type="region of interest" description="Disordered" evidence="1">
    <location>
        <begin position="293"/>
        <end position="364"/>
    </location>
</feature>
<feature type="domain" description="Hpc2-related" evidence="2">
    <location>
        <begin position="569"/>
        <end position="612"/>
    </location>
</feature>
<feature type="compositionally biased region" description="Pro residues" evidence="1">
    <location>
        <begin position="331"/>
        <end position="340"/>
    </location>
</feature>
<feature type="region of interest" description="Disordered" evidence="1">
    <location>
        <begin position="613"/>
        <end position="709"/>
    </location>
</feature>
<feature type="compositionally biased region" description="Basic and acidic residues" evidence="1">
    <location>
        <begin position="1"/>
        <end position="11"/>
    </location>
</feature>
<feature type="compositionally biased region" description="Gly residues" evidence="1">
    <location>
        <begin position="632"/>
        <end position="663"/>
    </location>
</feature>
<evidence type="ECO:0000313" key="3">
    <source>
        <dbReference type="EMBL" id="KAK0625314.1"/>
    </source>
</evidence>
<protein>
    <recommendedName>
        <fullName evidence="2">Hpc2-related domain-containing protein</fullName>
    </recommendedName>
</protein>
<feature type="region of interest" description="Disordered" evidence="1">
    <location>
        <begin position="196"/>
        <end position="257"/>
    </location>
</feature>
<organism evidence="3 4">
    <name type="scientific">Bombardia bombarda</name>
    <dbReference type="NCBI Taxonomy" id="252184"/>
    <lineage>
        <taxon>Eukaryota</taxon>
        <taxon>Fungi</taxon>
        <taxon>Dikarya</taxon>
        <taxon>Ascomycota</taxon>
        <taxon>Pezizomycotina</taxon>
        <taxon>Sordariomycetes</taxon>
        <taxon>Sordariomycetidae</taxon>
        <taxon>Sordariales</taxon>
        <taxon>Lasiosphaeriaceae</taxon>
        <taxon>Bombardia</taxon>
    </lineage>
</organism>
<dbReference type="Proteomes" id="UP001174934">
    <property type="component" value="Unassembled WGS sequence"/>
</dbReference>
<feature type="compositionally biased region" description="Low complexity" evidence="1">
    <location>
        <begin position="341"/>
        <end position="351"/>
    </location>
</feature>
<feature type="compositionally biased region" description="Low complexity" evidence="1">
    <location>
        <begin position="414"/>
        <end position="426"/>
    </location>
</feature>
<evidence type="ECO:0000256" key="1">
    <source>
        <dbReference type="SAM" id="MobiDB-lite"/>
    </source>
</evidence>
<name>A0AA39X113_9PEZI</name>
<feature type="region of interest" description="Disordered" evidence="1">
    <location>
        <begin position="56"/>
        <end position="155"/>
    </location>
</feature>
<evidence type="ECO:0000313" key="4">
    <source>
        <dbReference type="Proteomes" id="UP001174934"/>
    </source>
</evidence>
<accession>A0AA39X113</accession>
<evidence type="ECO:0000259" key="2">
    <source>
        <dbReference type="Pfam" id="PF08729"/>
    </source>
</evidence>
<feature type="region of interest" description="Disordered" evidence="1">
    <location>
        <begin position="506"/>
        <end position="527"/>
    </location>
</feature>
<keyword evidence="4" id="KW-1185">Reference proteome</keyword>
<comment type="caution">
    <text evidence="3">The sequence shown here is derived from an EMBL/GenBank/DDBJ whole genome shotgun (WGS) entry which is preliminary data.</text>
</comment>
<feature type="region of interest" description="Disordered" evidence="1">
    <location>
        <begin position="1"/>
        <end position="41"/>
    </location>
</feature>
<feature type="compositionally biased region" description="Low complexity" evidence="1">
    <location>
        <begin position="298"/>
        <end position="316"/>
    </location>
</feature>
<feature type="region of interest" description="Disordered" evidence="1">
    <location>
        <begin position="400"/>
        <end position="447"/>
    </location>
</feature>
<dbReference type="AlphaFoldDB" id="A0AA39X113"/>
<feature type="region of interest" description="Disordered" evidence="1">
    <location>
        <begin position="552"/>
        <end position="586"/>
    </location>
</feature>
<dbReference type="EMBL" id="JAULSR010000003">
    <property type="protein sequence ID" value="KAK0625314.1"/>
    <property type="molecule type" value="Genomic_DNA"/>
</dbReference>
<sequence length="722" mass="75025">MAASGGREHGMPHYSSSPTSLSSPPSALSEPSSPTRFLNAGRANIEMDEIIVDPGSAARFGIMQPQQPPPPPDVPLTAAGLPRKKPGRKPGSTLKPKVAPDGTPIEPPKQRRPRKPRDPNAPPIQRKRKIAPTESGDGPMDIEPKAFSMAPATRQPKITELTSMRMSLDAHPPAAEPVFATKVPKRESTGMSVSMQSILNNDDPPLKPRPAAPSRGVMFDPIRGNYDPIRESVATRDPYGTGPLGSPRAPNSSVVNRASASPSIASLVDPPSTAAHIVSPVPSHTAYNATTQSRFQEPAASPLPASPSHHPARSTPQQQLLKPTIIEAKRPQPPPPPAAPAPVASSSGGSSKHAEPTVSKTSSFTSMATIPTSAFAVNSALAAAAAAAGGGGMPASKKLNAVVQQERESHKKASSSSSSPKIASLKDAPLPPIPGTERSILDFGKASPGEEMNAPSIVLHIPLNGETNKYVNFMRMAEERYGWDALHPRLAANRERKARIAAASAALEKTGSGRESADEMDEDLQSDGDASNVEMGGVNGAGVGVVGGGAAAAAAGGLSGPDAPAAKKARKKRNFKEDEYDKDDDFVDDSELLWEEQAAASRDGFFVYSGPLVPEVEKPVVPEGPPRRGRGGGRGSRGGSRGGGVTRGEGTGRGRGGGPGSRGGAVTRKPRITKLEKEQRDREKAEREKLALLGSKSNASGGYNMSQLIGGGVSAAAGITTL</sequence>
<proteinExistence type="predicted"/>
<feature type="compositionally biased region" description="Basic and acidic residues" evidence="1">
    <location>
        <begin position="673"/>
        <end position="690"/>
    </location>
</feature>
<feature type="compositionally biased region" description="Polar residues" evidence="1">
    <location>
        <begin position="695"/>
        <end position="707"/>
    </location>
</feature>
<reference evidence="3" key="1">
    <citation type="submission" date="2023-06" db="EMBL/GenBank/DDBJ databases">
        <title>Genome-scale phylogeny and comparative genomics of the fungal order Sordariales.</title>
        <authorList>
            <consortium name="Lawrence Berkeley National Laboratory"/>
            <person name="Hensen N."/>
            <person name="Bonometti L."/>
            <person name="Westerberg I."/>
            <person name="Brannstrom I.O."/>
            <person name="Guillou S."/>
            <person name="Cros-Aarteil S."/>
            <person name="Calhoun S."/>
            <person name="Haridas S."/>
            <person name="Kuo A."/>
            <person name="Mondo S."/>
            <person name="Pangilinan J."/>
            <person name="Riley R."/>
            <person name="LaButti K."/>
            <person name="Andreopoulos B."/>
            <person name="Lipzen A."/>
            <person name="Chen C."/>
            <person name="Yanf M."/>
            <person name="Daum C."/>
            <person name="Ng V."/>
            <person name="Clum A."/>
            <person name="Steindorff A."/>
            <person name="Ohm R."/>
            <person name="Martin F."/>
            <person name="Silar P."/>
            <person name="Natvig D."/>
            <person name="Lalanne C."/>
            <person name="Gautier V."/>
            <person name="Ament-velasquez S.L."/>
            <person name="Kruys A."/>
            <person name="Hutchinson M.I."/>
            <person name="Powell A.J."/>
            <person name="Barry K."/>
            <person name="Miller A.N."/>
            <person name="Grigoriev I.V."/>
            <person name="Debuchy R."/>
            <person name="Gladieux P."/>
            <person name="Thoren M.H."/>
            <person name="Johannesson H."/>
        </authorList>
    </citation>
    <scope>NUCLEOTIDE SEQUENCE</scope>
    <source>
        <strain evidence="3">SMH3391-2</strain>
    </source>
</reference>